<comment type="caution">
    <text evidence="2">The sequence shown here is derived from an EMBL/GenBank/DDBJ whole genome shotgun (WGS) entry which is preliminary data.</text>
</comment>
<protein>
    <submittedName>
        <fullName evidence="2">Peptidase C13</fullName>
    </submittedName>
</protein>
<organism evidence="2 3">
    <name type="scientific">Luteimonas salinisoli</name>
    <dbReference type="NCBI Taxonomy" id="2752307"/>
    <lineage>
        <taxon>Bacteria</taxon>
        <taxon>Pseudomonadati</taxon>
        <taxon>Pseudomonadota</taxon>
        <taxon>Gammaproteobacteria</taxon>
        <taxon>Lysobacterales</taxon>
        <taxon>Lysobacteraceae</taxon>
        <taxon>Luteimonas</taxon>
    </lineage>
</organism>
<evidence type="ECO:0000313" key="2">
    <source>
        <dbReference type="EMBL" id="NZA26646.1"/>
    </source>
</evidence>
<sequence>MSRRLQALAAAGLCLAALLAAPRPVPAQAAAETYPERDRRLIDRLLAQMPPQRPGHPDLYVIGFAGDGAEDVFRNEVQYLGTLSTERLDARGRMIPLVNHPDSLEGDGAPLATLANLRHALAGIAAAMEPDEDLLLLFLTTHGTPEHELVAALEPEVDEMLQPQDLRAALDGAGVRNRVVVVSACFSGGFLPKLAGPDTLVITAARRDRPSFGCGAASTVTWFGRAWLVAGLNRHTSFVAAYDDATREVARREIKEGYAPSLPQIAVGKRIAALLQAWQATLPPGSEVAYPYPLDSADTAAAGSGPR</sequence>
<keyword evidence="1" id="KW-0732">Signal</keyword>
<evidence type="ECO:0000256" key="1">
    <source>
        <dbReference type="SAM" id="SignalP"/>
    </source>
</evidence>
<dbReference type="RefSeq" id="WP_180678435.1">
    <property type="nucleotide sequence ID" value="NZ_JACCKA010000059.1"/>
</dbReference>
<dbReference type="GO" id="GO:0006508">
    <property type="term" value="P:proteolysis"/>
    <property type="evidence" value="ECO:0007669"/>
    <property type="project" value="InterPro"/>
</dbReference>
<dbReference type="GO" id="GO:0008233">
    <property type="term" value="F:peptidase activity"/>
    <property type="evidence" value="ECO:0007669"/>
    <property type="project" value="InterPro"/>
</dbReference>
<keyword evidence="3" id="KW-1185">Reference proteome</keyword>
<evidence type="ECO:0000313" key="3">
    <source>
        <dbReference type="Proteomes" id="UP000578091"/>
    </source>
</evidence>
<dbReference type="EMBL" id="JACCKA010000059">
    <property type="protein sequence ID" value="NZA26646.1"/>
    <property type="molecule type" value="Genomic_DNA"/>
</dbReference>
<name>A0A853JBM0_9GAMM</name>
<dbReference type="AlphaFoldDB" id="A0A853JBM0"/>
<feature type="chain" id="PRO_5032993387" evidence="1">
    <location>
        <begin position="30"/>
        <end position="307"/>
    </location>
</feature>
<dbReference type="InterPro" id="IPR001096">
    <property type="entry name" value="Peptidase_C13"/>
</dbReference>
<gene>
    <name evidence="2" type="ORF">H0E84_09635</name>
</gene>
<accession>A0A853JBM0</accession>
<dbReference type="Pfam" id="PF01650">
    <property type="entry name" value="Peptidase_C13"/>
    <property type="match status" value="1"/>
</dbReference>
<dbReference type="Gene3D" id="3.40.50.1460">
    <property type="match status" value="1"/>
</dbReference>
<proteinExistence type="predicted"/>
<feature type="signal peptide" evidence="1">
    <location>
        <begin position="1"/>
        <end position="29"/>
    </location>
</feature>
<reference evidence="2 3" key="1">
    <citation type="submission" date="2020-07" db="EMBL/GenBank/DDBJ databases">
        <title>Luteimonas sp. SJ-92.</title>
        <authorList>
            <person name="Huang X.-X."/>
            <person name="Xu L."/>
            <person name="Sun J.-Q."/>
        </authorList>
    </citation>
    <scope>NUCLEOTIDE SEQUENCE [LARGE SCALE GENOMIC DNA]</scope>
    <source>
        <strain evidence="2 3">SJ-92</strain>
    </source>
</reference>
<dbReference type="Proteomes" id="UP000578091">
    <property type="component" value="Unassembled WGS sequence"/>
</dbReference>